<evidence type="ECO:0000256" key="5">
    <source>
        <dbReference type="ARBA" id="ARBA00022801"/>
    </source>
</evidence>
<dbReference type="SUPFAM" id="SSF51445">
    <property type="entry name" value="(Trans)glycosidases"/>
    <property type="match status" value="1"/>
</dbReference>
<evidence type="ECO:0000256" key="6">
    <source>
        <dbReference type="ARBA" id="ARBA00023277"/>
    </source>
</evidence>
<evidence type="ECO:0000256" key="2">
    <source>
        <dbReference type="ARBA" id="ARBA00007186"/>
    </source>
</evidence>
<dbReference type="Proteomes" id="UP000787472">
    <property type="component" value="Unassembled WGS sequence"/>
</dbReference>
<dbReference type="EC" id="3.2.1.55" evidence="4"/>
<dbReference type="EMBL" id="JAAONZ010000012">
    <property type="protein sequence ID" value="NHO66796.1"/>
    <property type="molecule type" value="Genomic_DNA"/>
</dbReference>
<dbReference type="Pfam" id="PF06964">
    <property type="entry name" value="Alpha-L-AF_C"/>
    <property type="match status" value="1"/>
</dbReference>
<keyword evidence="10" id="KW-1185">Reference proteome</keyword>
<dbReference type="GO" id="GO:0046373">
    <property type="term" value="P:L-arabinose metabolic process"/>
    <property type="evidence" value="ECO:0007669"/>
    <property type="project" value="InterPro"/>
</dbReference>
<keyword evidence="5" id="KW-0378">Hydrolase</keyword>
<dbReference type="Pfam" id="PF22848">
    <property type="entry name" value="ASD1_dom"/>
    <property type="match status" value="1"/>
</dbReference>
<dbReference type="InterPro" id="IPR013780">
    <property type="entry name" value="Glyco_hydro_b"/>
</dbReference>
<comment type="similarity">
    <text evidence="2">Belongs to the glycosyl hydrolase 51 family.</text>
</comment>
<comment type="catalytic activity">
    <reaction evidence="1">
        <text>Hydrolysis of terminal non-reducing alpha-L-arabinofuranoside residues in alpha-L-arabinosides.</text>
        <dbReference type="EC" id="3.2.1.55"/>
    </reaction>
</comment>
<dbReference type="GO" id="GO:0000272">
    <property type="term" value="P:polysaccharide catabolic process"/>
    <property type="evidence" value="ECO:0007669"/>
    <property type="project" value="TreeGrafter"/>
</dbReference>
<reference evidence="9" key="1">
    <citation type="submission" date="2020-03" db="EMBL/GenBank/DDBJ databases">
        <authorList>
            <person name="Guo F."/>
        </authorList>
    </citation>
    <scope>NUCLEOTIDE SEQUENCE</scope>
    <source>
        <strain evidence="9">JCM 30134</strain>
    </source>
</reference>
<gene>
    <name evidence="9" type="ORF">G8770_14695</name>
</gene>
<evidence type="ECO:0000256" key="3">
    <source>
        <dbReference type="ARBA" id="ARBA00011165"/>
    </source>
</evidence>
<comment type="subunit">
    <text evidence="3">Homohexamer; trimer of dimers.</text>
</comment>
<dbReference type="AlphaFoldDB" id="A0A9E5JWJ0"/>
<keyword evidence="6" id="KW-0119">Carbohydrate metabolism</keyword>
<comment type="caution">
    <text evidence="9">The sequence shown here is derived from an EMBL/GenBank/DDBJ whole genome shotgun (WGS) entry which is preliminary data.</text>
</comment>
<evidence type="ECO:0000256" key="7">
    <source>
        <dbReference type="ARBA" id="ARBA00023295"/>
    </source>
</evidence>
<dbReference type="SMART" id="SM00813">
    <property type="entry name" value="Alpha-L-AF_C"/>
    <property type="match status" value="1"/>
</dbReference>
<evidence type="ECO:0000313" key="9">
    <source>
        <dbReference type="EMBL" id="NHO66796.1"/>
    </source>
</evidence>
<protein>
    <recommendedName>
        <fullName evidence="4">non-reducing end alpha-L-arabinofuranosidase</fullName>
        <ecNumber evidence="4">3.2.1.55</ecNumber>
    </recommendedName>
</protein>
<dbReference type="SUPFAM" id="SSF51011">
    <property type="entry name" value="Glycosyl hydrolase domain"/>
    <property type="match status" value="1"/>
</dbReference>
<evidence type="ECO:0000313" key="10">
    <source>
        <dbReference type="Proteomes" id="UP000787472"/>
    </source>
</evidence>
<evidence type="ECO:0000256" key="1">
    <source>
        <dbReference type="ARBA" id="ARBA00001462"/>
    </source>
</evidence>
<feature type="domain" description="Alpha-L-arabinofuranosidase C-terminal" evidence="8">
    <location>
        <begin position="332"/>
        <end position="521"/>
    </location>
</feature>
<organism evidence="9 10">
    <name type="scientific">Pseudomaricurvus hydrocarbonicus</name>
    <dbReference type="NCBI Taxonomy" id="1470433"/>
    <lineage>
        <taxon>Bacteria</taxon>
        <taxon>Pseudomonadati</taxon>
        <taxon>Pseudomonadota</taxon>
        <taxon>Gammaproteobacteria</taxon>
        <taxon>Cellvibrionales</taxon>
        <taxon>Cellvibrionaceae</taxon>
        <taxon>Pseudomaricurvus</taxon>
    </lineage>
</organism>
<sequence>MLISGAMLATPSLAEQNSSIRLNPSQPGHTINRDIFGQFAEHIGEGIYGGIWVGEDSKIPNVKGIRADVVKALRAIKVPVVRWPGGCYADQYHWREGVGPQSSRVDRINPWGNVIEPNHFGTDEFMEFVQQIGSEAYINLNLGSGTVQEAADWLEYMTTDLPTTLAKQRAANGHTAPYRVKYIGFGNEAWGCGGAMTADEYFARLKAYSVFALNHNPQQRFAGIDLLFDRDAHNPHAMQRIAAGPNDTDTAFTEALMKKWAAAPGYLPLFDAMSLHHYTMTRGPMSDASQDFDESDYATFAQLALNMDRVITLHTEIMDTYDPQKKVALVVDEWGNWLKPDIAENPKFLKQQNSLRDAITASLTLNVFARHADRVRMSNIAQMVNVIQSMILTDGEKMLLTPTYHIYHMYVPFQDATLIPISIDSGRYRMDDINLPQIDAIAARDANGKLWLALTNIDPVDSADITLQLEGMVVKSAKGEVLTAPRVDTVNRFDEPAAVVPKPVKFTAKNSRLLLSLPPKSVTVVELKG</sequence>
<dbReference type="InterPro" id="IPR010720">
    <property type="entry name" value="Alpha-L-AF_C"/>
</dbReference>
<name>A0A9E5JWJ0_9GAMM</name>
<evidence type="ECO:0000259" key="8">
    <source>
        <dbReference type="SMART" id="SM00813"/>
    </source>
</evidence>
<dbReference type="PANTHER" id="PTHR43576">
    <property type="entry name" value="ALPHA-L-ARABINOFURANOSIDASE C-RELATED"/>
    <property type="match status" value="1"/>
</dbReference>
<dbReference type="InterPro" id="IPR017853">
    <property type="entry name" value="GH"/>
</dbReference>
<accession>A0A9E5JWJ0</accession>
<dbReference type="PANTHER" id="PTHR43576:SF2">
    <property type="entry name" value="INTRACELLULAR EXO-ALPHA-L-ARABINOFURANOSIDASE 2"/>
    <property type="match status" value="1"/>
</dbReference>
<dbReference type="InterPro" id="IPR055235">
    <property type="entry name" value="ASD1_cat"/>
</dbReference>
<dbReference type="GO" id="GO:0046556">
    <property type="term" value="F:alpha-L-arabinofuranosidase activity"/>
    <property type="evidence" value="ECO:0007669"/>
    <property type="project" value="UniProtKB-EC"/>
</dbReference>
<dbReference type="Gene3D" id="2.60.40.1180">
    <property type="entry name" value="Golgi alpha-mannosidase II"/>
    <property type="match status" value="1"/>
</dbReference>
<evidence type="ECO:0000256" key="4">
    <source>
        <dbReference type="ARBA" id="ARBA00012670"/>
    </source>
</evidence>
<dbReference type="Gene3D" id="3.20.20.80">
    <property type="entry name" value="Glycosidases"/>
    <property type="match status" value="1"/>
</dbReference>
<proteinExistence type="inferred from homology"/>
<keyword evidence="7" id="KW-0326">Glycosidase</keyword>